<dbReference type="SUPFAM" id="SSF47413">
    <property type="entry name" value="lambda repressor-like DNA-binding domains"/>
    <property type="match status" value="1"/>
</dbReference>
<gene>
    <name evidence="3" type="ORF">NCTC7807_04949</name>
</gene>
<name>A0A380P987_STRGR</name>
<sequence length="337" mass="35599">MSDLTTDAARATTLGHVLGARLRIDAGASLHAVARRLRISHNTIGRIERGLHPPREDQIARLLAHYQDRDDERHAAAELPGQDQTGEGQHQVADALPGWLARATGVERTSSHLHACALHHFPRPGPRRRRLAGTVPDRQRGPHPPARRPGLPPQGQPACHLRRHHRRGSSAPPRALRSQPTSPAARPAPPPHFSHVEGGPSRSAFNAVVWWFGLGTQGVCAGVFSVVGLEGLGSPGKRFRRPIRSSMSRRPLSGRARGGEAAPGEGGVATSGVLWGCSRGCQRSFASFRGLGSPGRCMLSLAVEVGGLGCCWPGGGGSVVGWSSRGGRCGGKGGVRA</sequence>
<evidence type="ECO:0000259" key="2">
    <source>
        <dbReference type="PROSITE" id="PS50943"/>
    </source>
</evidence>
<evidence type="ECO:0000256" key="1">
    <source>
        <dbReference type="SAM" id="MobiDB-lite"/>
    </source>
</evidence>
<feature type="compositionally biased region" description="Basic residues" evidence="1">
    <location>
        <begin position="120"/>
        <end position="131"/>
    </location>
</feature>
<dbReference type="CDD" id="cd00093">
    <property type="entry name" value="HTH_XRE"/>
    <property type="match status" value="1"/>
</dbReference>
<feature type="region of interest" description="Disordered" evidence="1">
    <location>
        <begin position="118"/>
        <end position="198"/>
    </location>
</feature>
<dbReference type="PROSITE" id="PS50943">
    <property type="entry name" value="HTH_CROC1"/>
    <property type="match status" value="1"/>
</dbReference>
<evidence type="ECO:0000313" key="3">
    <source>
        <dbReference type="EMBL" id="SUP61791.1"/>
    </source>
</evidence>
<organism evidence="3 4">
    <name type="scientific">Streptomyces griseus</name>
    <dbReference type="NCBI Taxonomy" id="1911"/>
    <lineage>
        <taxon>Bacteria</taxon>
        <taxon>Bacillati</taxon>
        <taxon>Actinomycetota</taxon>
        <taxon>Actinomycetes</taxon>
        <taxon>Kitasatosporales</taxon>
        <taxon>Streptomycetaceae</taxon>
        <taxon>Streptomyces</taxon>
    </lineage>
</organism>
<protein>
    <recommendedName>
        <fullName evidence="2">HTH cro/C1-type domain-containing protein</fullName>
    </recommendedName>
</protein>
<proteinExistence type="predicted"/>
<reference evidence="3 4" key="1">
    <citation type="submission" date="2018-06" db="EMBL/GenBank/DDBJ databases">
        <authorList>
            <consortium name="Pathogen Informatics"/>
            <person name="Doyle S."/>
        </authorList>
    </citation>
    <scope>NUCLEOTIDE SEQUENCE [LARGE SCALE GENOMIC DNA]</scope>
    <source>
        <strain evidence="3 4">NCTC7807</strain>
    </source>
</reference>
<dbReference type="Gene3D" id="1.10.260.40">
    <property type="entry name" value="lambda repressor-like DNA-binding domains"/>
    <property type="match status" value="1"/>
</dbReference>
<dbReference type="Pfam" id="PF13560">
    <property type="entry name" value="HTH_31"/>
    <property type="match status" value="1"/>
</dbReference>
<evidence type="ECO:0000313" key="4">
    <source>
        <dbReference type="Proteomes" id="UP000254150"/>
    </source>
</evidence>
<feature type="domain" description="HTH cro/C1-type" evidence="2">
    <location>
        <begin position="21"/>
        <end position="62"/>
    </location>
</feature>
<dbReference type="Proteomes" id="UP000254150">
    <property type="component" value="Unassembled WGS sequence"/>
</dbReference>
<dbReference type="InterPro" id="IPR001387">
    <property type="entry name" value="Cro/C1-type_HTH"/>
</dbReference>
<accession>A0A380P987</accession>
<dbReference type="InterPro" id="IPR010982">
    <property type="entry name" value="Lambda_DNA-bd_dom_sf"/>
</dbReference>
<dbReference type="GO" id="GO:0003677">
    <property type="term" value="F:DNA binding"/>
    <property type="evidence" value="ECO:0007669"/>
    <property type="project" value="InterPro"/>
</dbReference>
<dbReference type="RefSeq" id="WP_181844124.1">
    <property type="nucleotide sequence ID" value="NZ_UHID01000008.1"/>
</dbReference>
<dbReference type="EMBL" id="UHID01000008">
    <property type="protein sequence ID" value="SUP61791.1"/>
    <property type="molecule type" value="Genomic_DNA"/>
</dbReference>
<dbReference type="AlphaFoldDB" id="A0A380P987"/>